<accession>A0A9P5P0N1</accession>
<protein>
    <recommendedName>
        <fullName evidence="3">F-box domain-containing protein</fullName>
    </recommendedName>
</protein>
<organism evidence="1 2">
    <name type="scientific">Gymnopilus junonius</name>
    <name type="common">Spectacular rustgill mushroom</name>
    <name type="synonym">Gymnopilus spectabilis subsp. junonius</name>
    <dbReference type="NCBI Taxonomy" id="109634"/>
    <lineage>
        <taxon>Eukaryota</taxon>
        <taxon>Fungi</taxon>
        <taxon>Dikarya</taxon>
        <taxon>Basidiomycota</taxon>
        <taxon>Agaricomycotina</taxon>
        <taxon>Agaricomycetes</taxon>
        <taxon>Agaricomycetidae</taxon>
        <taxon>Agaricales</taxon>
        <taxon>Agaricineae</taxon>
        <taxon>Hymenogastraceae</taxon>
        <taxon>Gymnopilus</taxon>
    </lineage>
</organism>
<dbReference type="InterPro" id="IPR032675">
    <property type="entry name" value="LRR_dom_sf"/>
</dbReference>
<reference evidence="1" key="1">
    <citation type="submission" date="2020-11" db="EMBL/GenBank/DDBJ databases">
        <authorList>
            <consortium name="DOE Joint Genome Institute"/>
            <person name="Ahrendt S."/>
            <person name="Riley R."/>
            <person name="Andreopoulos W."/>
            <person name="LaButti K."/>
            <person name="Pangilinan J."/>
            <person name="Ruiz-duenas F.J."/>
            <person name="Barrasa J.M."/>
            <person name="Sanchez-Garcia M."/>
            <person name="Camarero S."/>
            <person name="Miyauchi S."/>
            <person name="Serrano A."/>
            <person name="Linde D."/>
            <person name="Babiker R."/>
            <person name="Drula E."/>
            <person name="Ayuso-Fernandez I."/>
            <person name="Pacheco R."/>
            <person name="Padilla G."/>
            <person name="Ferreira P."/>
            <person name="Barriuso J."/>
            <person name="Kellner H."/>
            <person name="Castanera R."/>
            <person name="Alfaro M."/>
            <person name="Ramirez L."/>
            <person name="Pisabarro A.G."/>
            <person name="Kuo A."/>
            <person name="Tritt A."/>
            <person name="Lipzen A."/>
            <person name="He G."/>
            <person name="Yan M."/>
            <person name="Ng V."/>
            <person name="Cullen D."/>
            <person name="Martin F."/>
            <person name="Rosso M.-N."/>
            <person name="Henrissat B."/>
            <person name="Hibbett D."/>
            <person name="Martinez A.T."/>
            <person name="Grigoriev I.V."/>
        </authorList>
    </citation>
    <scope>NUCLEOTIDE SEQUENCE</scope>
    <source>
        <strain evidence="1">AH 44721</strain>
    </source>
</reference>
<evidence type="ECO:0000313" key="2">
    <source>
        <dbReference type="Proteomes" id="UP000724874"/>
    </source>
</evidence>
<dbReference type="SUPFAM" id="SSF52058">
    <property type="entry name" value="L domain-like"/>
    <property type="match status" value="1"/>
</dbReference>
<dbReference type="OrthoDB" id="3048034at2759"/>
<dbReference type="EMBL" id="JADNYJ010000004">
    <property type="protein sequence ID" value="KAF8911643.1"/>
    <property type="molecule type" value="Genomic_DNA"/>
</dbReference>
<evidence type="ECO:0008006" key="3">
    <source>
        <dbReference type="Google" id="ProtNLM"/>
    </source>
</evidence>
<proteinExistence type="predicted"/>
<evidence type="ECO:0000313" key="1">
    <source>
        <dbReference type="EMBL" id="KAF8911643.1"/>
    </source>
</evidence>
<sequence>MSVAALPQELVRLIMEYLENERATLHALACTCKHVHLEVMRVLYRSMTDPDGTRSYKFLLKIRKYRHLAQLVRVYRSPDTTNTSRGSLWGLIRRCLPLMNNLKELDLLRLTGNPLKLLPSLPKGQALPFQLQKLYICSNGHEEEVTRLLETQHELKYLDLGSSARELKLSHEACPNLRTLHAYVKLARNILQGRQVIELDLKIGQIGHNSFYLEEMTRSLSEFEATHVRSLSIDNFFSRWWNDLDARGIKPFPNVELLQARETCISHISQIAPDLTKFPRLKQLVLSPSRPILPERYDEICAGVSLYLTKHLNLKYIDIFWDKPRLYQRWVDGVLQPGLIDYAQVFNPQGLGIDFLSNY</sequence>
<comment type="caution">
    <text evidence="1">The sequence shown here is derived from an EMBL/GenBank/DDBJ whole genome shotgun (WGS) entry which is preliminary data.</text>
</comment>
<gene>
    <name evidence="1" type="ORF">CPB84DRAFT_1762452</name>
</gene>
<keyword evidence="2" id="KW-1185">Reference proteome</keyword>
<name>A0A9P5P0N1_GYMJU</name>
<dbReference type="Proteomes" id="UP000724874">
    <property type="component" value="Unassembled WGS sequence"/>
</dbReference>
<dbReference type="Gene3D" id="3.80.10.10">
    <property type="entry name" value="Ribonuclease Inhibitor"/>
    <property type="match status" value="1"/>
</dbReference>
<dbReference type="AlphaFoldDB" id="A0A9P5P0N1"/>